<name>K0SVV7_THAOC</name>
<evidence type="ECO:0000256" key="1">
    <source>
        <dbReference type="SAM" id="MobiDB-lite"/>
    </source>
</evidence>
<gene>
    <name evidence="2" type="ORF">THAOC_14090</name>
</gene>
<feature type="compositionally biased region" description="Polar residues" evidence="1">
    <location>
        <begin position="133"/>
        <end position="142"/>
    </location>
</feature>
<comment type="caution">
    <text evidence="2">The sequence shown here is derived from an EMBL/GenBank/DDBJ whole genome shotgun (WGS) entry which is preliminary data.</text>
</comment>
<accession>K0SVV7</accession>
<feature type="non-terminal residue" evidence="2">
    <location>
        <position position="1"/>
    </location>
</feature>
<sequence length="198" mass="20648">SQVSAGFGAPPGAFSAKMVDRLWGAMSRLLEKLGKAELDGGAEPGAIAMAGRGRRLGPQDIARCDAEVKLQKCSLFGFPVHAQGSGGCATADALRDRISLRSTALLRKPTASRAHQCRVTPTREHTIVAAASKENNNASTSAARRRGVAPSRVPRPRPTSLLPSYVGSGAEAPNAARYSSPPAGTATEELPKQPVLQL</sequence>
<evidence type="ECO:0000313" key="2">
    <source>
        <dbReference type="EMBL" id="EJK65101.1"/>
    </source>
</evidence>
<protein>
    <submittedName>
        <fullName evidence="2">Uncharacterized protein</fullName>
    </submittedName>
</protein>
<keyword evidence="3" id="KW-1185">Reference proteome</keyword>
<proteinExistence type="predicted"/>
<feature type="region of interest" description="Disordered" evidence="1">
    <location>
        <begin position="130"/>
        <end position="198"/>
    </location>
</feature>
<dbReference type="EMBL" id="AGNL01016417">
    <property type="protein sequence ID" value="EJK65101.1"/>
    <property type="molecule type" value="Genomic_DNA"/>
</dbReference>
<dbReference type="AlphaFoldDB" id="K0SVV7"/>
<dbReference type="Proteomes" id="UP000266841">
    <property type="component" value="Unassembled WGS sequence"/>
</dbReference>
<organism evidence="2 3">
    <name type="scientific">Thalassiosira oceanica</name>
    <name type="common">Marine diatom</name>
    <dbReference type="NCBI Taxonomy" id="159749"/>
    <lineage>
        <taxon>Eukaryota</taxon>
        <taxon>Sar</taxon>
        <taxon>Stramenopiles</taxon>
        <taxon>Ochrophyta</taxon>
        <taxon>Bacillariophyta</taxon>
        <taxon>Coscinodiscophyceae</taxon>
        <taxon>Thalassiosirophycidae</taxon>
        <taxon>Thalassiosirales</taxon>
        <taxon>Thalassiosiraceae</taxon>
        <taxon>Thalassiosira</taxon>
    </lineage>
</organism>
<reference evidence="2 3" key="1">
    <citation type="journal article" date="2012" name="Genome Biol.">
        <title>Genome and low-iron response of an oceanic diatom adapted to chronic iron limitation.</title>
        <authorList>
            <person name="Lommer M."/>
            <person name="Specht M."/>
            <person name="Roy A.S."/>
            <person name="Kraemer L."/>
            <person name="Andreson R."/>
            <person name="Gutowska M.A."/>
            <person name="Wolf J."/>
            <person name="Bergner S.V."/>
            <person name="Schilhabel M.B."/>
            <person name="Klostermeier U.C."/>
            <person name="Beiko R.G."/>
            <person name="Rosenstiel P."/>
            <person name="Hippler M."/>
            <person name="Laroche J."/>
        </authorList>
    </citation>
    <scope>NUCLEOTIDE SEQUENCE [LARGE SCALE GENOMIC DNA]</scope>
    <source>
        <strain evidence="2 3">CCMP1005</strain>
    </source>
</reference>
<evidence type="ECO:0000313" key="3">
    <source>
        <dbReference type="Proteomes" id="UP000266841"/>
    </source>
</evidence>